<evidence type="ECO:0000256" key="4">
    <source>
        <dbReference type="ARBA" id="ARBA00023242"/>
    </source>
</evidence>
<keyword evidence="4" id="KW-0539">Nucleus</keyword>
<dbReference type="CDD" id="cd00200">
    <property type="entry name" value="WD40"/>
    <property type="match status" value="1"/>
</dbReference>
<evidence type="ECO:0000256" key="6">
    <source>
        <dbReference type="SAM" id="MobiDB-lite"/>
    </source>
</evidence>
<comment type="subcellular location">
    <subcellularLocation>
        <location evidence="1">Nucleus</location>
    </subcellularLocation>
</comment>
<dbReference type="InterPro" id="IPR015943">
    <property type="entry name" value="WD40/YVTN_repeat-like_dom_sf"/>
</dbReference>
<dbReference type="PROSITE" id="PS50294">
    <property type="entry name" value="WD_REPEATS_REGION"/>
    <property type="match status" value="3"/>
</dbReference>
<feature type="region of interest" description="Disordered" evidence="6">
    <location>
        <begin position="1"/>
        <end position="84"/>
    </location>
</feature>
<dbReference type="FunFam" id="2.130.10.10:FF:000509">
    <property type="entry name" value="U3 small nucleolar RNA-interacting protein"/>
    <property type="match status" value="1"/>
</dbReference>
<dbReference type="PANTHER" id="PTHR19865:SF0">
    <property type="entry name" value="U3 SMALL NUCLEOLAR RNA-INTERACTING PROTEIN 2"/>
    <property type="match status" value="1"/>
</dbReference>
<dbReference type="GO" id="GO:0032040">
    <property type="term" value="C:small-subunit processome"/>
    <property type="evidence" value="ECO:0007669"/>
    <property type="project" value="TreeGrafter"/>
</dbReference>
<dbReference type="PRINTS" id="PR00320">
    <property type="entry name" value="GPROTEINBRPT"/>
</dbReference>
<dbReference type="AlphaFoldDB" id="A0AAD5JXK6"/>
<dbReference type="InterPro" id="IPR001680">
    <property type="entry name" value="WD40_rpt"/>
</dbReference>
<gene>
    <name evidence="7" type="ORF">BDA99DRAFT_440043</name>
</gene>
<feature type="repeat" description="WD" evidence="5">
    <location>
        <begin position="250"/>
        <end position="291"/>
    </location>
</feature>
<feature type="compositionally biased region" description="Polar residues" evidence="6">
    <location>
        <begin position="1"/>
        <end position="10"/>
    </location>
</feature>
<dbReference type="InterPro" id="IPR020472">
    <property type="entry name" value="WD40_PAC1"/>
</dbReference>
<dbReference type="InterPro" id="IPR039241">
    <property type="entry name" value="Rrp9-like"/>
</dbReference>
<keyword evidence="3" id="KW-0677">Repeat</keyword>
<feature type="compositionally biased region" description="Basic residues" evidence="6">
    <location>
        <begin position="36"/>
        <end position="48"/>
    </location>
</feature>
<proteinExistence type="predicted"/>
<dbReference type="PROSITE" id="PS00678">
    <property type="entry name" value="WD_REPEATS_1"/>
    <property type="match status" value="1"/>
</dbReference>
<evidence type="ECO:0000256" key="1">
    <source>
        <dbReference type="ARBA" id="ARBA00004123"/>
    </source>
</evidence>
<feature type="repeat" description="WD" evidence="5">
    <location>
        <begin position="208"/>
        <end position="249"/>
    </location>
</feature>
<feature type="compositionally biased region" description="Acidic residues" evidence="6">
    <location>
        <begin position="52"/>
        <end position="63"/>
    </location>
</feature>
<organism evidence="7 8">
    <name type="scientific">Phascolomyces articulosus</name>
    <dbReference type="NCBI Taxonomy" id="60185"/>
    <lineage>
        <taxon>Eukaryota</taxon>
        <taxon>Fungi</taxon>
        <taxon>Fungi incertae sedis</taxon>
        <taxon>Mucoromycota</taxon>
        <taxon>Mucoromycotina</taxon>
        <taxon>Mucoromycetes</taxon>
        <taxon>Mucorales</taxon>
        <taxon>Lichtheimiaceae</taxon>
        <taxon>Phascolomyces</taxon>
    </lineage>
</organism>
<reference evidence="7" key="2">
    <citation type="submission" date="2023-02" db="EMBL/GenBank/DDBJ databases">
        <authorList>
            <consortium name="DOE Joint Genome Institute"/>
            <person name="Mondo S.J."/>
            <person name="Chang Y."/>
            <person name="Wang Y."/>
            <person name="Ahrendt S."/>
            <person name="Andreopoulos W."/>
            <person name="Barry K."/>
            <person name="Beard J."/>
            <person name="Benny G.L."/>
            <person name="Blankenship S."/>
            <person name="Bonito G."/>
            <person name="Cuomo C."/>
            <person name="Desiro A."/>
            <person name="Gervers K.A."/>
            <person name="Hundley H."/>
            <person name="Kuo A."/>
            <person name="LaButti K."/>
            <person name="Lang B.F."/>
            <person name="Lipzen A."/>
            <person name="O'Donnell K."/>
            <person name="Pangilinan J."/>
            <person name="Reynolds N."/>
            <person name="Sandor L."/>
            <person name="Smith M.W."/>
            <person name="Tsang A."/>
            <person name="Grigoriev I.V."/>
            <person name="Stajich J.E."/>
            <person name="Spatafora J.W."/>
        </authorList>
    </citation>
    <scope>NUCLEOTIDE SEQUENCE</scope>
    <source>
        <strain evidence="7">RSA 2281</strain>
    </source>
</reference>
<reference evidence="7" key="1">
    <citation type="journal article" date="2022" name="IScience">
        <title>Evolution of zygomycete secretomes and the origins of terrestrial fungal ecologies.</title>
        <authorList>
            <person name="Chang Y."/>
            <person name="Wang Y."/>
            <person name="Mondo S."/>
            <person name="Ahrendt S."/>
            <person name="Andreopoulos W."/>
            <person name="Barry K."/>
            <person name="Beard J."/>
            <person name="Benny G.L."/>
            <person name="Blankenship S."/>
            <person name="Bonito G."/>
            <person name="Cuomo C."/>
            <person name="Desiro A."/>
            <person name="Gervers K.A."/>
            <person name="Hundley H."/>
            <person name="Kuo A."/>
            <person name="LaButti K."/>
            <person name="Lang B.F."/>
            <person name="Lipzen A."/>
            <person name="O'Donnell K."/>
            <person name="Pangilinan J."/>
            <person name="Reynolds N."/>
            <person name="Sandor L."/>
            <person name="Smith M.E."/>
            <person name="Tsang A."/>
            <person name="Grigoriev I.V."/>
            <person name="Stajich J.E."/>
            <person name="Spatafora J.W."/>
        </authorList>
    </citation>
    <scope>NUCLEOTIDE SEQUENCE</scope>
    <source>
        <strain evidence="7">RSA 2281</strain>
    </source>
</reference>
<dbReference type="InterPro" id="IPR019775">
    <property type="entry name" value="WD40_repeat_CS"/>
</dbReference>
<feature type="compositionally biased region" description="Polar residues" evidence="6">
    <location>
        <begin position="26"/>
        <end position="35"/>
    </location>
</feature>
<dbReference type="PROSITE" id="PS50082">
    <property type="entry name" value="WD_REPEATS_2"/>
    <property type="match status" value="4"/>
</dbReference>
<comment type="caution">
    <text evidence="7">The sequence shown here is derived from an EMBL/GenBank/DDBJ whole genome shotgun (WGS) entry which is preliminary data.</text>
</comment>
<evidence type="ECO:0000313" key="7">
    <source>
        <dbReference type="EMBL" id="KAI9259429.1"/>
    </source>
</evidence>
<keyword evidence="2 5" id="KW-0853">WD repeat</keyword>
<name>A0AAD5JXK6_9FUNG</name>
<evidence type="ECO:0000313" key="8">
    <source>
        <dbReference type="Proteomes" id="UP001209540"/>
    </source>
</evidence>
<evidence type="ECO:0000256" key="3">
    <source>
        <dbReference type="ARBA" id="ARBA00022737"/>
    </source>
</evidence>
<accession>A0AAD5JXK6</accession>
<dbReference type="Gene3D" id="2.130.10.10">
    <property type="entry name" value="YVTN repeat-like/Quinoprotein amine dehydrogenase"/>
    <property type="match status" value="1"/>
</dbReference>
<keyword evidence="8" id="KW-1185">Reference proteome</keyword>
<evidence type="ECO:0000256" key="2">
    <source>
        <dbReference type="ARBA" id="ARBA00022574"/>
    </source>
</evidence>
<feature type="repeat" description="WD" evidence="5">
    <location>
        <begin position="292"/>
        <end position="333"/>
    </location>
</feature>
<dbReference type="Proteomes" id="UP001209540">
    <property type="component" value="Unassembled WGS sequence"/>
</dbReference>
<dbReference type="PANTHER" id="PTHR19865">
    <property type="entry name" value="U3 SMALL NUCLEOLAR RNA INTERACTING PROTEIN 2"/>
    <property type="match status" value="1"/>
</dbReference>
<dbReference type="SUPFAM" id="SSF50978">
    <property type="entry name" value="WD40 repeat-like"/>
    <property type="match status" value="1"/>
</dbReference>
<feature type="compositionally biased region" description="Acidic residues" evidence="6">
    <location>
        <begin position="74"/>
        <end position="83"/>
    </location>
</feature>
<dbReference type="GO" id="GO:0034511">
    <property type="term" value="F:U3 snoRNA binding"/>
    <property type="evidence" value="ECO:0007669"/>
    <property type="project" value="InterPro"/>
</dbReference>
<evidence type="ECO:0000256" key="5">
    <source>
        <dbReference type="PROSITE-ProRule" id="PRU00221"/>
    </source>
</evidence>
<protein>
    <submittedName>
        <fullName evidence="7">WD40-repeat-containing domain protein</fullName>
    </submittedName>
</protein>
<dbReference type="Pfam" id="PF00400">
    <property type="entry name" value="WD40"/>
    <property type="match status" value="4"/>
</dbReference>
<dbReference type="InterPro" id="IPR036322">
    <property type="entry name" value="WD40_repeat_dom_sf"/>
</dbReference>
<dbReference type="EMBL" id="JAIXMP010000017">
    <property type="protein sequence ID" value="KAI9259429.1"/>
    <property type="molecule type" value="Genomic_DNA"/>
</dbReference>
<feature type="repeat" description="WD" evidence="5">
    <location>
        <begin position="156"/>
        <end position="197"/>
    </location>
</feature>
<dbReference type="SMART" id="SM00320">
    <property type="entry name" value="WD40"/>
    <property type="match status" value="6"/>
</dbReference>
<sequence length="509" mass="56640">MNDSFFSAATPTRKRKRTGPPGAASKAQSRQNNKAVQKRPRQQNGKKKHESDIDESGDDEGGIDDLNLSGGDSESSEEEIEETAAEKRVRLAKAYLGKIQEGLDEDLGGFDAADLDRDLIAERLKKDEDELEGRLHRRIADSFDYAAIDENSIQSRKGHQLAVTAVAFSESGTILYTASKDGSIIKWDMKTLKKLHTYPGGRKGVKDYVGHTDHILCMALSTDDEYLATGGRDRVINIWSVKDNEHIVAFKQHKDTISGLAFRKGHHQLYSSSWDRTIKLWNIDERAYMETLFGHQDQIGEIDTLSRERCVSVGGRDKTARMWKIVDESQLVYRGGISSKEKLENGAPKYAEGSLDCISQIDEKMFVTGGDGGVISLWDIGRKKPVFSISPAHGVNTVLSKSEGEINTAYWITAIASLRYSDLFVSGSWDGFVRFWKITSDNKSFSQISQVPVAGVINSIEIKTIFPSNRTVVAVGVGQEMKSGRWLRLKKGVKNCTKIIELPELVTKK</sequence>